<name>A0ABU7S924_9ACTN</name>
<feature type="region of interest" description="Disordered" evidence="1">
    <location>
        <begin position="544"/>
        <end position="563"/>
    </location>
</feature>
<gene>
    <name evidence="2" type="ORF">V1634_06305</name>
</gene>
<dbReference type="Proteomes" id="UP001339911">
    <property type="component" value="Unassembled WGS sequence"/>
</dbReference>
<evidence type="ECO:0008006" key="4">
    <source>
        <dbReference type="Google" id="ProtNLM"/>
    </source>
</evidence>
<organism evidence="2 3">
    <name type="scientific">Plantactinospora veratri</name>
    <dbReference type="NCBI Taxonomy" id="1436122"/>
    <lineage>
        <taxon>Bacteria</taxon>
        <taxon>Bacillati</taxon>
        <taxon>Actinomycetota</taxon>
        <taxon>Actinomycetes</taxon>
        <taxon>Micromonosporales</taxon>
        <taxon>Micromonosporaceae</taxon>
        <taxon>Plantactinospora</taxon>
    </lineage>
</organism>
<dbReference type="RefSeq" id="WP_331206794.1">
    <property type="nucleotide sequence ID" value="NZ_JAZGQL010000005.1"/>
</dbReference>
<protein>
    <recommendedName>
        <fullName evidence="4">VWA domain-containing protein</fullName>
    </recommendedName>
</protein>
<keyword evidence="3" id="KW-1185">Reference proteome</keyword>
<dbReference type="EMBL" id="JAZGQL010000005">
    <property type="protein sequence ID" value="MEE6306436.1"/>
    <property type="molecule type" value="Genomic_DNA"/>
</dbReference>
<comment type="caution">
    <text evidence="2">The sequence shown here is derived from an EMBL/GenBank/DDBJ whole genome shotgun (WGS) entry which is preliminary data.</text>
</comment>
<evidence type="ECO:0000313" key="3">
    <source>
        <dbReference type="Proteomes" id="UP001339911"/>
    </source>
</evidence>
<feature type="region of interest" description="Disordered" evidence="1">
    <location>
        <begin position="308"/>
        <end position="335"/>
    </location>
</feature>
<evidence type="ECO:0000256" key="1">
    <source>
        <dbReference type="SAM" id="MobiDB-lite"/>
    </source>
</evidence>
<evidence type="ECO:0000313" key="2">
    <source>
        <dbReference type="EMBL" id="MEE6306436.1"/>
    </source>
</evidence>
<reference evidence="2 3" key="1">
    <citation type="submission" date="2024-01" db="EMBL/GenBank/DDBJ databases">
        <title>Genome insights into Plantactinospora veratri sp. nov.</title>
        <authorList>
            <person name="Wang L."/>
        </authorList>
    </citation>
    <scope>NUCLEOTIDE SEQUENCE [LARGE SCALE GENOMIC DNA]</scope>
    <source>
        <strain evidence="2 3">NEAU-FHS4</strain>
    </source>
</reference>
<sequence>MSVQLILRSGPVSRFDATERVRDPHVAAVYVTAGGQIDILDGGRPIGLGDQLLLRYRMRYDIDLSDHQRTIELRSSPPPARGGIYHFATMVNVGFRVTDPRQIVSRNIQDGLRVVSDYLMSEFRDITAAFPIEEAKAAEDAINARFRRGVTIGGCIELYMCRARLEPDAAAVAYLQREEEAKRDNVVKAAEHERNADEARRANNIDLIRQSGAIEQRARERDALAGRPFSMQDLLALHLENNPGDTARALEMAADMEARLAVEREKADKRNWEKFEYMAGRNLVEAYDMGQVRDEVVRGASGYPHVPLGSAPSTASGWEVPLPEAGDGTDRPGSRPPGLIPIYLVIDESPAMAAGIDALNAGLRSLYDTLAADPEVAEVVRLAVLSYADGASVRIPASTPRPGVRLPAFTVGAGPARLADAFSRLLDCIPRDAAALKQETSSLRRPQVLMLSGDRPAEDQPWADVHRRLSDRASQRYAPDLIACGVGPASAQTVLRIATRPELAFVGPAGDVAEAARRFCTFALRRVLEYGRAVLDGDQNSVVTGPDGFRPATELLAPPPQGE</sequence>
<proteinExistence type="predicted"/>
<accession>A0ABU7S924</accession>